<feature type="domain" description="Right handed beta helix" evidence="1">
    <location>
        <begin position="237"/>
        <end position="353"/>
    </location>
</feature>
<evidence type="ECO:0000313" key="2">
    <source>
        <dbReference type="EMBL" id="MBD2700155.1"/>
    </source>
</evidence>
<dbReference type="RefSeq" id="WP_190886007.1">
    <property type="nucleotide sequence ID" value="NZ_JACWZY010000003.1"/>
</dbReference>
<dbReference type="SUPFAM" id="SSF51126">
    <property type="entry name" value="Pectin lyase-like"/>
    <property type="match status" value="1"/>
</dbReference>
<sequence>MRFILILLFFLSSLVGLAQTNRLGSLPNPPPGQFTIGMGTDGILKYKLNNQTDLPFKIDPRYNNLPIAQTVSGVRSLSLTKANSPAVINTFEGRKSGTWVLQADDDSTSDNGFTFLRTANGVGYLKLLGPYVTPYDFGAKGGNNDDTTPMALVLDHCKKTGVTLLLTTVFKTTSPISVSLANTTGVLALGGNRLSIIGTGQSSSGIRYGGPPNTTCLSLLGTADDMLNLEGFRIFPTDVTAKNTDGLFVQKLANPTISRISVSYMRTGMTLIDVGEGIVEKCLFDWNKQGSYITVGALGVAPNGIKFLSCAWNSNSNYGVFVENGCTNTFDACRFLSNGWDASAPNRNAVLIWFASFNGAVSVILTGCYLENNRGPHTVHIQVAQENALGSQGGSTVLIGNTFNRFGVTGMSDVVNDVYFDPVNLTSSGPVHSVTMLGNTFVGYYSYAADAAKKRVVFAPGGNAYSNYVVADNNYYQYPEEAPTANFTHKWLTTSLFTTFTTAQTAIDVAQNNAIGNNSTAIAANTSSLTTVNAKVTSLSADVATNTSAIAGKLAIATFTSYSALTAALIADRVTASTYTSYTALVASQLAGKLDISTFSTYSAATASLIADKVAISTYSSYTAGVAASLSSKLDISVYNSYTSAMATTISGKLDISVYSSYTAATAITLAGKLTAAGGSGSNNTFATPTSTGTATFTGKILRPYYNPTDNVVKAGQFGVQPHGAGNTTLTWNAHHDGTNWVRDSAGTAGLLQKLDSELGLIQTVAGTAGLASGALNNNRHVKWMLDGSMYLGTISSAPGSTSGYKWGFDNTTGNTTQTGTATAIQYRLSALNTAPASATDTGTVGEIRVTAGFIYVCVAANTWVRSALSTW</sequence>
<dbReference type="Pfam" id="PF13229">
    <property type="entry name" value="Beta_helix"/>
    <property type="match status" value="1"/>
</dbReference>
<reference evidence="2" key="1">
    <citation type="submission" date="2020-09" db="EMBL/GenBank/DDBJ databases">
        <authorList>
            <person name="Kim M.K."/>
        </authorList>
    </citation>
    <scope>NUCLEOTIDE SEQUENCE</scope>
    <source>
        <strain evidence="2">BT702</strain>
    </source>
</reference>
<protein>
    <submittedName>
        <fullName evidence="2">Right-handed parallel beta-helix repeat-containing protein</fullName>
    </submittedName>
</protein>
<accession>A0A927ARS1</accession>
<dbReference type="InterPro" id="IPR039448">
    <property type="entry name" value="Beta_helix"/>
</dbReference>
<proteinExistence type="predicted"/>
<gene>
    <name evidence="2" type="ORF">IC229_05880</name>
</gene>
<name>A0A927ARS1_9BACT</name>
<evidence type="ECO:0000259" key="1">
    <source>
        <dbReference type="Pfam" id="PF13229"/>
    </source>
</evidence>
<dbReference type="Proteomes" id="UP000598820">
    <property type="component" value="Unassembled WGS sequence"/>
</dbReference>
<dbReference type="InterPro" id="IPR011050">
    <property type="entry name" value="Pectin_lyase_fold/virulence"/>
</dbReference>
<evidence type="ECO:0000313" key="3">
    <source>
        <dbReference type="Proteomes" id="UP000598820"/>
    </source>
</evidence>
<dbReference type="EMBL" id="JACWZY010000003">
    <property type="protein sequence ID" value="MBD2700155.1"/>
    <property type="molecule type" value="Genomic_DNA"/>
</dbReference>
<organism evidence="2 3">
    <name type="scientific">Spirosoma profusum</name>
    <dbReference type="NCBI Taxonomy" id="2771354"/>
    <lineage>
        <taxon>Bacteria</taxon>
        <taxon>Pseudomonadati</taxon>
        <taxon>Bacteroidota</taxon>
        <taxon>Cytophagia</taxon>
        <taxon>Cytophagales</taxon>
        <taxon>Cytophagaceae</taxon>
        <taxon>Spirosoma</taxon>
    </lineage>
</organism>
<keyword evidence="3" id="KW-1185">Reference proteome</keyword>
<dbReference type="AlphaFoldDB" id="A0A927ARS1"/>
<comment type="caution">
    <text evidence="2">The sequence shown here is derived from an EMBL/GenBank/DDBJ whole genome shotgun (WGS) entry which is preliminary data.</text>
</comment>